<feature type="transmembrane region" description="Helical" evidence="1">
    <location>
        <begin position="111"/>
        <end position="133"/>
    </location>
</feature>
<keyword evidence="1" id="KW-0472">Membrane</keyword>
<accession>A0A161YIQ9</accession>
<protein>
    <submittedName>
        <fullName evidence="2">Uncharacterized protein</fullName>
    </submittedName>
</protein>
<name>A0A161YIQ9_9CLOT</name>
<evidence type="ECO:0000313" key="2">
    <source>
        <dbReference type="EMBL" id="KZL90272.1"/>
    </source>
</evidence>
<reference evidence="2 3" key="1">
    <citation type="submission" date="2016-04" db="EMBL/GenBank/DDBJ databases">
        <title>Genome sequence of Clostridium magnum DSM 2767.</title>
        <authorList>
            <person name="Poehlein A."/>
            <person name="Uhlig R."/>
            <person name="Fischer R."/>
            <person name="Bahl H."/>
            <person name="Daniel R."/>
        </authorList>
    </citation>
    <scope>NUCLEOTIDE SEQUENCE [LARGE SCALE GENOMIC DNA]</scope>
    <source>
        <strain evidence="2 3">DSM 2767</strain>
    </source>
</reference>
<dbReference type="AlphaFoldDB" id="A0A161YIQ9"/>
<feature type="transmembrane region" description="Helical" evidence="1">
    <location>
        <begin position="31"/>
        <end position="53"/>
    </location>
</feature>
<feature type="transmembrane region" description="Helical" evidence="1">
    <location>
        <begin position="79"/>
        <end position="99"/>
    </location>
</feature>
<dbReference type="PATRIC" id="fig|1121326.3.peg.4096"/>
<sequence length="164" mass="19541">MLIYLHLIRYIIQFIQRSGLKEGDIFIMKKIFYWIFTIFQVIFLITACGIQFFSMKKMGMMRYVVYINRTWEAKYPVPALQYAAIAFLVLFCIIILLYVKIKKDIYIDKKALSMLIMEVIITLVFAIFTLVYSTESYRSYYFISLILGIIALIQNIKILVYLKR</sequence>
<keyword evidence="1" id="KW-1133">Transmembrane helix</keyword>
<organism evidence="2 3">
    <name type="scientific">Clostridium magnum DSM 2767</name>
    <dbReference type="NCBI Taxonomy" id="1121326"/>
    <lineage>
        <taxon>Bacteria</taxon>
        <taxon>Bacillati</taxon>
        <taxon>Bacillota</taxon>
        <taxon>Clostridia</taxon>
        <taxon>Eubacteriales</taxon>
        <taxon>Clostridiaceae</taxon>
        <taxon>Clostridium</taxon>
    </lineage>
</organism>
<dbReference type="Proteomes" id="UP000076603">
    <property type="component" value="Unassembled WGS sequence"/>
</dbReference>
<evidence type="ECO:0000256" key="1">
    <source>
        <dbReference type="SAM" id="Phobius"/>
    </source>
</evidence>
<gene>
    <name evidence="2" type="ORF">CLMAG_40430</name>
</gene>
<keyword evidence="3" id="KW-1185">Reference proteome</keyword>
<comment type="caution">
    <text evidence="2">The sequence shown here is derived from an EMBL/GenBank/DDBJ whole genome shotgun (WGS) entry which is preliminary data.</text>
</comment>
<keyword evidence="1" id="KW-0812">Transmembrane</keyword>
<proteinExistence type="predicted"/>
<dbReference type="EMBL" id="LWAE01000005">
    <property type="protein sequence ID" value="KZL90272.1"/>
    <property type="molecule type" value="Genomic_DNA"/>
</dbReference>
<evidence type="ECO:0000313" key="3">
    <source>
        <dbReference type="Proteomes" id="UP000076603"/>
    </source>
</evidence>
<feature type="transmembrane region" description="Helical" evidence="1">
    <location>
        <begin position="139"/>
        <end position="162"/>
    </location>
</feature>